<comment type="subcellular location">
    <subcellularLocation>
        <location evidence="2">Cytoplasm</location>
    </subcellularLocation>
</comment>
<dbReference type="NCBIfam" id="TIGR00090">
    <property type="entry name" value="rsfS_iojap_ybeB"/>
    <property type="match status" value="1"/>
</dbReference>
<accession>A0A496PH26</accession>
<dbReference type="InterPro" id="IPR004394">
    <property type="entry name" value="Iojap/RsfS/C7orf30"/>
</dbReference>
<dbReference type="SUPFAM" id="SSF81301">
    <property type="entry name" value="Nucleotidyltransferase"/>
    <property type="match status" value="1"/>
</dbReference>
<comment type="function">
    <text evidence="2">Functions as a ribosomal silencing factor. Interacts with ribosomal protein uL14 (rplN), blocking formation of intersubunit bridge B8. Prevents association of the 30S and 50S ribosomal subunits and the formation of functional ribosomes, thus repressing translation.</text>
</comment>
<dbReference type="PANTHER" id="PTHR21043">
    <property type="entry name" value="IOJAP SUPERFAMILY ORTHOLOG"/>
    <property type="match status" value="1"/>
</dbReference>
<dbReference type="Proteomes" id="UP000273119">
    <property type="component" value="Unassembled WGS sequence"/>
</dbReference>
<keyword evidence="2" id="KW-0810">Translation regulation</keyword>
<keyword evidence="5" id="KW-1185">Reference proteome</keyword>
<evidence type="ECO:0000313" key="5">
    <source>
        <dbReference type="Proteomes" id="UP000273119"/>
    </source>
</evidence>
<keyword evidence="2" id="KW-0678">Repressor</keyword>
<proteinExistence type="inferred from homology"/>
<dbReference type="GO" id="GO:0017148">
    <property type="term" value="P:negative regulation of translation"/>
    <property type="evidence" value="ECO:0007669"/>
    <property type="project" value="UniProtKB-UniRule"/>
</dbReference>
<dbReference type="EMBL" id="QQXL01000007">
    <property type="protein sequence ID" value="RKW69783.1"/>
    <property type="molecule type" value="Genomic_DNA"/>
</dbReference>
<sequence length="142" mass="15492">MSVPAIVSDRVLAAATAAQEKLAEHIVALEVGERLGIADVFLIASGGSERQVEAIAEEIEDALRLQYAELPLRREGRGLGHWVLLDYGDIVVHVQHEEDRAFYALDRLWSDSPRLDLPGVEQSTPPAEPKVEAGQAEEDSNA</sequence>
<dbReference type="PANTHER" id="PTHR21043:SF0">
    <property type="entry name" value="MITOCHONDRIAL ASSEMBLY OF RIBOSOMAL LARGE SUBUNIT PROTEIN 1"/>
    <property type="match status" value="1"/>
</dbReference>
<feature type="region of interest" description="Disordered" evidence="3">
    <location>
        <begin position="115"/>
        <end position="142"/>
    </location>
</feature>
<dbReference type="Pfam" id="PF02410">
    <property type="entry name" value="RsfS"/>
    <property type="match status" value="1"/>
</dbReference>
<dbReference type="RefSeq" id="WP_121485828.1">
    <property type="nucleotide sequence ID" value="NZ_QQXL01000007.1"/>
</dbReference>
<comment type="similarity">
    <text evidence="1 2">Belongs to the Iojap/RsfS family.</text>
</comment>
<dbReference type="Gene3D" id="3.30.460.10">
    <property type="entry name" value="Beta Polymerase, domain 2"/>
    <property type="match status" value="1"/>
</dbReference>
<reference evidence="4 5" key="1">
    <citation type="submission" date="2018-07" db="EMBL/GenBank/DDBJ databases">
        <title>Arthrobacter sp. nov., isolated from raw cow's milk with high bacterial count.</title>
        <authorList>
            <person name="Hahne J."/>
            <person name="Isele D."/>
            <person name="Lipski A."/>
        </authorList>
    </citation>
    <scope>NUCLEOTIDE SEQUENCE [LARGE SCALE GENOMIC DNA]</scope>
    <source>
        <strain evidence="4 5">JZ R-183</strain>
    </source>
</reference>
<evidence type="ECO:0000256" key="3">
    <source>
        <dbReference type="SAM" id="MobiDB-lite"/>
    </source>
</evidence>
<dbReference type="HAMAP" id="MF_01477">
    <property type="entry name" value="Iojap_RsfS"/>
    <property type="match status" value="1"/>
</dbReference>
<name>A0A496PH26_9MICC</name>
<gene>
    <name evidence="2 4" type="primary">rsfS</name>
    <name evidence="4" type="ORF">DWQ67_11870</name>
</gene>
<dbReference type="GO" id="GO:0005737">
    <property type="term" value="C:cytoplasm"/>
    <property type="evidence" value="ECO:0007669"/>
    <property type="project" value="UniProtKB-SubCell"/>
</dbReference>
<dbReference type="GO" id="GO:0090071">
    <property type="term" value="P:negative regulation of ribosome biogenesis"/>
    <property type="evidence" value="ECO:0007669"/>
    <property type="project" value="UniProtKB-UniRule"/>
</dbReference>
<evidence type="ECO:0000256" key="2">
    <source>
        <dbReference type="HAMAP-Rule" id="MF_01477"/>
    </source>
</evidence>
<dbReference type="InterPro" id="IPR043519">
    <property type="entry name" value="NT_sf"/>
</dbReference>
<dbReference type="GO" id="GO:0043023">
    <property type="term" value="F:ribosomal large subunit binding"/>
    <property type="evidence" value="ECO:0007669"/>
    <property type="project" value="TreeGrafter"/>
</dbReference>
<dbReference type="GO" id="GO:0042256">
    <property type="term" value="P:cytosolic ribosome assembly"/>
    <property type="evidence" value="ECO:0007669"/>
    <property type="project" value="UniProtKB-UniRule"/>
</dbReference>
<evidence type="ECO:0000313" key="4">
    <source>
        <dbReference type="EMBL" id="RKW69783.1"/>
    </source>
</evidence>
<keyword evidence="2" id="KW-0963">Cytoplasm</keyword>
<organism evidence="4 5">
    <name type="scientific">Galactobacter caseinivorans</name>
    <dbReference type="NCBI Taxonomy" id="2676123"/>
    <lineage>
        <taxon>Bacteria</taxon>
        <taxon>Bacillati</taxon>
        <taxon>Actinomycetota</taxon>
        <taxon>Actinomycetes</taxon>
        <taxon>Micrococcales</taxon>
        <taxon>Micrococcaceae</taxon>
        <taxon>Galactobacter</taxon>
    </lineage>
</organism>
<comment type="caution">
    <text evidence="4">The sequence shown here is derived from an EMBL/GenBank/DDBJ whole genome shotgun (WGS) entry which is preliminary data.</text>
</comment>
<dbReference type="AlphaFoldDB" id="A0A496PH26"/>
<comment type="subunit">
    <text evidence="2">Interacts with ribosomal protein uL14 (rplN).</text>
</comment>
<protein>
    <recommendedName>
        <fullName evidence="2">Ribosomal silencing factor RsfS</fullName>
    </recommendedName>
</protein>
<evidence type="ECO:0000256" key="1">
    <source>
        <dbReference type="ARBA" id="ARBA00010574"/>
    </source>
</evidence>